<dbReference type="Gene3D" id="2.60.120.620">
    <property type="entry name" value="q2cbj1_9rhob like domain"/>
    <property type="match status" value="1"/>
</dbReference>
<dbReference type="EMBL" id="QGLT01000003">
    <property type="protein sequence ID" value="PXZ00272.1"/>
    <property type="molecule type" value="Genomic_DNA"/>
</dbReference>
<evidence type="ECO:0008006" key="3">
    <source>
        <dbReference type="Google" id="ProtNLM"/>
    </source>
</evidence>
<dbReference type="RefSeq" id="WP_110439195.1">
    <property type="nucleotide sequence ID" value="NZ_CP046393.1"/>
</dbReference>
<evidence type="ECO:0000313" key="2">
    <source>
        <dbReference type="Proteomes" id="UP000247565"/>
    </source>
</evidence>
<dbReference type="OrthoDB" id="7157988at2"/>
<protein>
    <recommendedName>
        <fullName evidence="3">Prolyl 4-hydroxylase alpha subunit Fe(2+) 2OG dioxygenase domain-containing protein</fullName>
    </recommendedName>
</protein>
<gene>
    <name evidence="1" type="ORF">DK869_06470</name>
</gene>
<reference evidence="1 2" key="1">
    <citation type="submission" date="2018-05" db="EMBL/GenBank/DDBJ databases">
        <title>Reference genomes for bee gut microbiota database.</title>
        <authorList>
            <person name="Ellegaard K.M."/>
        </authorList>
    </citation>
    <scope>NUCLEOTIDE SEQUENCE [LARGE SCALE GENOMIC DNA]</scope>
    <source>
        <strain evidence="1 2">ESL0284</strain>
    </source>
</reference>
<organism evidence="1 2">
    <name type="scientific">Commensalibacter melissae</name>
    <dbReference type="NCBI Taxonomy" id="2070537"/>
    <lineage>
        <taxon>Bacteria</taxon>
        <taxon>Pseudomonadati</taxon>
        <taxon>Pseudomonadota</taxon>
        <taxon>Alphaproteobacteria</taxon>
        <taxon>Acetobacterales</taxon>
        <taxon>Acetobacteraceae</taxon>
    </lineage>
</organism>
<comment type="caution">
    <text evidence="1">The sequence shown here is derived from an EMBL/GenBank/DDBJ whole genome shotgun (WGS) entry which is preliminary data.</text>
</comment>
<evidence type="ECO:0000313" key="1">
    <source>
        <dbReference type="EMBL" id="PXZ00272.1"/>
    </source>
</evidence>
<proteinExistence type="predicted"/>
<dbReference type="AlphaFoldDB" id="A0A318NBV6"/>
<sequence>MQLVEEIKQTKQDIKNVIDHADYHSLPYSYWTMTNVLPSFICDSLLNWMPDSRSIAGDVKGKRENHNKDRVFVTQQKQREDPACAVLAQVFDSEEIRFAFSHLTGGDLSNTWLRLELCLDTDGFWLEPHTDIGAKKLTFLLSLSTAEGAEGWGTDIMNEEGQSLGRSSGVFNSAFLFIPAKNTWHGFEKRPIKGVRRTLILNYVDSSWRAKHELAFPS</sequence>
<name>A0A318NBV6_9PROT</name>
<accession>A0A318NBV6</accession>
<keyword evidence="2" id="KW-1185">Reference proteome</keyword>
<dbReference type="Proteomes" id="UP000247565">
    <property type="component" value="Unassembled WGS sequence"/>
</dbReference>